<dbReference type="GO" id="GO:0009279">
    <property type="term" value="C:cell outer membrane"/>
    <property type="evidence" value="ECO:0007669"/>
    <property type="project" value="UniProtKB-SubCell"/>
</dbReference>
<dbReference type="Proteomes" id="UP000237222">
    <property type="component" value="Unassembled WGS sequence"/>
</dbReference>
<dbReference type="PROSITE" id="PS51123">
    <property type="entry name" value="OMPA_2"/>
    <property type="match status" value="1"/>
</dbReference>
<evidence type="ECO:0000256" key="2">
    <source>
        <dbReference type="ARBA" id="ARBA00022723"/>
    </source>
</evidence>
<feature type="chain" id="PRO_5015777556" description="OmpA-like domain-containing protein" evidence="8">
    <location>
        <begin position="26"/>
        <end position="281"/>
    </location>
</feature>
<dbReference type="AlphaFoldDB" id="A0A2S4HBX3"/>
<evidence type="ECO:0000256" key="4">
    <source>
        <dbReference type="ARBA" id="ARBA00023136"/>
    </source>
</evidence>
<evidence type="ECO:0000256" key="6">
    <source>
        <dbReference type="PROSITE-ProRule" id="PRU00473"/>
    </source>
</evidence>
<protein>
    <recommendedName>
        <fullName evidence="9">OmpA-like domain-containing protein</fullName>
    </recommendedName>
</protein>
<dbReference type="Gene3D" id="2.60.40.420">
    <property type="entry name" value="Cupredoxins - blue copper proteins"/>
    <property type="match status" value="1"/>
</dbReference>
<feature type="domain" description="OmpA-like" evidence="9">
    <location>
        <begin position="42"/>
        <end position="159"/>
    </location>
</feature>
<dbReference type="InterPro" id="IPR008972">
    <property type="entry name" value="Cupredoxin"/>
</dbReference>
<evidence type="ECO:0000256" key="1">
    <source>
        <dbReference type="ARBA" id="ARBA00004442"/>
    </source>
</evidence>
<sequence>MKKAKSGLILAAAILAMLPFGSTWAGVCQAPTAHSELDLDGCMSGDILILREVHFDTDSAKIKEISFDFLDQVSKELKENPTIKVAVQGHTDSIGAADYNMNLSQNRAESVRYYLVSAGVNPQQLVAQGFGLTEPLADNATSQGRAENRRVELKMVGTLVLSEPQPTNVYISTFHAVPMELVIPAGSQVTWTNYDEISHDISFDGVQGSRIWTKGWNGDTYSLQFDNPGTYSYHCNVHKDVNGRIVVKPAVEEYVTTESPIYPGQTTSSYKGNQTTQRVGS</sequence>
<reference evidence="10" key="1">
    <citation type="submission" date="2018-01" db="EMBL/GenBank/DDBJ databases">
        <authorList>
            <person name="Yu X.-D."/>
        </authorList>
    </citation>
    <scope>NUCLEOTIDE SEQUENCE</scope>
    <source>
        <strain evidence="10">ZX-21</strain>
    </source>
</reference>
<feature type="region of interest" description="Disordered" evidence="7">
    <location>
        <begin position="262"/>
        <end position="281"/>
    </location>
</feature>
<dbReference type="EMBL" id="PQGG01000040">
    <property type="protein sequence ID" value="POP51458.1"/>
    <property type="molecule type" value="Genomic_DNA"/>
</dbReference>
<dbReference type="InterPro" id="IPR006665">
    <property type="entry name" value="OmpA-like"/>
</dbReference>
<dbReference type="Pfam" id="PF00691">
    <property type="entry name" value="OmpA"/>
    <property type="match status" value="1"/>
</dbReference>
<accession>A0A2S4HBX3</accession>
<dbReference type="InterPro" id="IPR050330">
    <property type="entry name" value="Bact_OuterMem_StrucFunc"/>
</dbReference>
<dbReference type="SUPFAM" id="SSF103088">
    <property type="entry name" value="OmpA-like"/>
    <property type="match status" value="1"/>
</dbReference>
<evidence type="ECO:0000256" key="3">
    <source>
        <dbReference type="ARBA" id="ARBA00023008"/>
    </source>
</evidence>
<dbReference type="OrthoDB" id="9782229at2"/>
<dbReference type="InterPro" id="IPR036737">
    <property type="entry name" value="OmpA-like_sf"/>
</dbReference>
<comment type="subcellular location">
    <subcellularLocation>
        <location evidence="1">Cell outer membrane</location>
    </subcellularLocation>
</comment>
<evidence type="ECO:0000313" key="10">
    <source>
        <dbReference type="EMBL" id="POP51458.1"/>
    </source>
</evidence>
<dbReference type="InterPro" id="IPR000923">
    <property type="entry name" value="BlueCu_1"/>
</dbReference>
<dbReference type="CDD" id="cd07185">
    <property type="entry name" value="OmpA_C-like"/>
    <property type="match status" value="1"/>
</dbReference>
<gene>
    <name evidence="10" type="ORF">C0068_17645</name>
</gene>
<evidence type="ECO:0000256" key="5">
    <source>
        <dbReference type="ARBA" id="ARBA00023237"/>
    </source>
</evidence>
<evidence type="ECO:0000259" key="9">
    <source>
        <dbReference type="PROSITE" id="PS51123"/>
    </source>
</evidence>
<dbReference type="PANTHER" id="PTHR30329">
    <property type="entry name" value="STATOR ELEMENT OF FLAGELLAR MOTOR COMPLEX"/>
    <property type="match status" value="1"/>
</dbReference>
<dbReference type="GO" id="GO:0005507">
    <property type="term" value="F:copper ion binding"/>
    <property type="evidence" value="ECO:0007669"/>
    <property type="project" value="InterPro"/>
</dbReference>
<dbReference type="PRINTS" id="PR01021">
    <property type="entry name" value="OMPADOMAIN"/>
</dbReference>
<keyword evidence="4 6" id="KW-0472">Membrane</keyword>
<dbReference type="RefSeq" id="WP_103685793.1">
    <property type="nucleotide sequence ID" value="NZ_PQGG01000040.1"/>
</dbReference>
<dbReference type="SUPFAM" id="SSF49503">
    <property type="entry name" value="Cupredoxins"/>
    <property type="match status" value="1"/>
</dbReference>
<feature type="signal peptide" evidence="8">
    <location>
        <begin position="1"/>
        <end position="25"/>
    </location>
</feature>
<keyword evidence="3" id="KW-0186">Copper</keyword>
<dbReference type="InterPro" id="IPR006664">
    <property type="entry name" value="OMP_bac"/>
</dbReference>
<keyword evidence="8" id="KW-0732">Signal</keyword>
<dbReference type="Pfam" id="PF00127">
    <property type="entry name" value="Copper-bind"/>
    <property type="match status" value="1"/>
</dbReference>
<comment type="caution">
    <text evidence="10">The sequence shown here is derived from an EMBL/GenBank/DDBJ whole genome shotgun (WGS) entry which is preliminary data.</text>
</comment>
<dbReference type="Gene3D" id="3.30.1330.60">
    <property type="entry name" value="OmpA-like domain"/>
    <property type="match status" value="1"/>
</dbReference>
<keyword evidence="5" id="KW-0998">Cell outer membrane</keyword>
<dbReference type="GO" id="GO:0009055">
    <property type="term" value="F:electron transfer activity"/>
    <property type="evidence" value="ECO:0007669"/>
    <property type="project" value="InterPro"/>
</dbReference>
<keyword evidence="2" id="KW-0479">Metal-binding</keyword>
<proteinExistence type="predicted"/>
<evidence type="ECO:0000313" key="11">
    <source>
        <dbReference type="Proteomes" id="UP000237222"/>
    </source>
</evidence>
<evidence type="ECO:0000256" key="8">
    <source>
        <dbReference type="SAM" id="SignalP"/>
    </source>
</evidence>
<evidence type="ECO:0000256" key="7">
    <source>
        <dbReference type="SAM" id="MobiDB-lite"/>
    </source>
</evidence>
<dbReference type="PANTHER" id="PTHR30329:SF21">
    <property type="entry name" value="LIPOPROTEIN YIAD-RELATED"/>
    <property type="match status" value="1"/>
</dbReference>
<organism evidence="10 11">
    <name type="scientific">Zhongshania marina</name>
    <dbReference type="NCBI Taxonomy" id="2304603"/>
    <lineage>
        <taxon>Bacteria</taxon>
        <taxon>Pseudomonadati</taxon>
        <taxon>Pseudomonadota</taxon>
        <taxon>Gammaproteobacteria</taxon>
        <taxon>Cellvibrionales</taxon>
        <taxon>Spongiibacteraceae</taxon>
        <taxon>Zhongshania</taxon>
    </lineage>
</organism>
<name>A0A2S4HBX3_9GAMM</name>